<accession>A0ABW2RRK9</accession>
<proteinExistence type="predicted"/>
<gene>
    <name evidence="2" type="ORF">ACFQS9_00915</name>
</gene>
<sequence>MPPDERVERASNRALTSLPGADAVYLTIGVAVTAAEAVGATARFAVDTLRRVPGLARRLDATADALRARGEEVARAAAPTVRDLLRLVIREVVAAALLEVDLTRLVRENVDLNLIAESLDIDRIVDTVDVDRIAATVDVDRIAARLDVDAVISRLDLDGIVDSVDLGRQIARVDLDEVARRIDIDAIVARLDLVGLANDIIDGVDLPDIIRESTGSLSSEAVHGVRSQGMQADDAVAGFVGRLFGRAPDTEDDLPAGGSDRPGNPAP</sequence>
<evidence type="ECO:0000313" key="3">
    <source>
        <dbReference type="Proteomes" id="UP001596484"/>
    </source>
</evidence>
<comment type="caution">
    <text evidence="2">The sequence shown here is derived from an EMBL/GenBank/DDBJ whole genome shotgun (WGS) entry which is preliminary data.</text>
</comment>
<name>A0ABW2RRK9_9NOCA</name>
<evidence type="ECO:0000313" key="2">
    <source>
        <dbReference type="EMBL" id="MFC7446443.1"/>
    </source>
</evidence>
<keyword evidence="3" id="KW-1185">Reference proteome</keyword>
<organism evidence="2 3">
    <name type="scientific">Rhodococcus daqingensis</name>
    <dbReference type="NCBI Taxonomy" id="2479363"/>
    <lineage>
        <taxon>Bacteria</taxon>
        <taxon>Bacillati</taxon>
        <taxon>Actinomycetota</taxon>
        <taxon>Actinomycetes</taxon>
        <taxon>Mycobacteriales</taxon>
        <taxon>Nocardiaceae</taxon>
        <taxon>Rhodococcus</taxon>
    </lineage>
</organism>
<evidence type="ECO:0000256" key="1">
    <source>
        <dbReference type="SAM" id="MobiDB-lite"/>
    </source>
</evidence>
<dbReference type="Proteomes" id="UP001596484">
    <property type="component" value="Unassembled WGS sequence"/>
</dbReference>
<dbReference type="EMBL" id="JBHTCS010000001">
    <property type="protein sequence ID" value="MFC7446443.1"/>
    <property type="molecule type" value="Genomic_DNA"/>
</dbReference>
<protein>
    <submittedName>
        <fullName evidence="2">Uncharacterized protein</fullName>
    </submittedName>
</protein>
<feature type="region of interest" description="Disordered" evidence="1">
    <location>
        <begin position="246"/>
        <end position="267"/>
    </location>
</feature>
<reference evidence="3" key="1">
    <citation type="journal article" date="2019" name="Int. J. Syst. Evol. Microbiol.">
        <title>The Global Catalogue of Microorganisms (GCM) 10K type strain sequencing project: providing services to taxonomists for standard genome sequencing and annotation.</title>
        <authorList>
            <consortium name="The Broad Institute Genomics Platform"/>
            <consortium name="The Broad Institute Genome Sequencing Center for Infectious Disease"/>
            <person name="Wu L."/>
            <person name="Ma J."/>
        </authorList>
    </citation>
    <scope>NUCLEOTIDE SEQUENCE [LARGE SCALE GENOMIC DNA]</scope>
    <source>
        <strain evidence="3">ICMP 19430</strain>
    </source>
</reference>
<dbReference type="RefSeq" id="WP_378400611.1">
    <property type="nucleotide sequence ID" value="NZ_JBHTCS010000001.1"/>
</dbReference>